<dbReference type="CDD" id="cd01347">
    <property type="entry name" value="ligand_gated_channel"/>
    <property type="match status" value="1"/>
</dbReference>
<dbReference type="InterPro" id="IPR012910">
    <property type="entry name" value="Plug_dom"/>
</dbReference>
<comment type="subcellular location">
    <subcellularLocation>
        <location evidence="1 10">Cell outer membrane</location>
        <topology evidence="1 10">Multi-pass membrane protein</topology>
    </subcellularLocation>
</comment>
<name>A0AA97EPU2_9FLAO</name>
<feature type="domain" description="TonB-dependent receptor-like beta-barrel" evidence="13">
    <location>
        <begin position="177"/>
        <end position="596"/>
    </location>
</feature>
<dbReference type="AlphaFoldDB" id="A0AA97EPU2"/>
<dbReference type="RefSeq" id="WP_316983941.1">
    <property type="nucleotide sequence ID" value="NZ_CP136521.1"/>
</dbReference>
<protein>
    <submittedName>
        <fullName evidence="15">TonB-dependent receptor</fullName>
    </submittedName>
</protein>
<dbReference type="Pfam" id="PF07715">
    <property type="entry name" value="Plug"/>
    <property type="match status" value="1"/>
</dbReference>
<sequence length="622" mass="69011">MKKVNVFGILYLGLSMVGFAQQKVDSTKVEQLDEVVVTDSRFKLKRENSGKMVIKISKKEIENNQGRSISELINTKSGIEINGSRSVEGQNISGFIRGGNNRQVLVLIDGLQVNDPSLVNNELDLRLLDLNTVESIEIIKGAASTLYGNAAATAVINITTKKASLKQISGSFLTVVGTNQTQDDLNYNGASFTNNVSVNGSLNKFSYLASFGNRYADGLSAAKADNAEKDPFSRFNTNLKLGYEISDAIQLDAFASYDKFKTDIDGFPAPTYTFADTNDKYISEQARFGIAPKFSYEKGSIQINAAYSKINRETISEFGSINEAESFVVDAFNKYVFNETFYTIIGVNYSDYKSKFADEESYTNTDPYLNVVYVSDFGLNINAGTRFNNHSAYGSQLVYSLNPSFSMPVNSGYAKIFGSYATSFIAPNLSQLFGFFGANPDLKPEENVTIEGGLEFSNRNGFRVNGVYFNRKEENTIIYTTAYENATEDATVHGFEVEAELKTITDVTLSANYTFTELKDGVRLRIPKHKANASLGYNFCDNTYASVNYQFVGSRTDTNFSTFANEELESFSLIDLYFSQKIIKNKVKLFASVTNVFNEDYFEILGYTTKGRNVNLGLNVNL</sequence>
<evidence type="ECO:0000259" key="14">
    <source>
        <dbReference type="Pfam" id="PF07715"/>
    </source>
</evidence>
<feature type="domain" description="TonB-dependent receptor plug" evidence="14">
    <location>
        <begin position="49"/>
        <end position="154"/>
    </location>
</feature>
<organism evidence="15 16">
    <name type="scientific">Hwangdonia lutea</name>
    <dbReference type="NCBI Taxonomy" id="3075823"/>
    <lineage>
        <taxon>Bacteria</taxon>
        <taxon>Pseudomonadati</taxon>
        <taxon>Bacteroidota</taxon>
        <taxon>Flavobacteriia</taxon>
        <taxon>Flavobacteriales</taxon>
        <taxon>Flavobacteriaceae</taxon>
        <taxon>Hwangdonia</taxon>
    </lineage>
</organism>
<gene>
    <name evidence="15" type="ORF">RNZ46_03175</name>
</gene>
<accession>A0AA97EPU2</accession>
<evidence type="ECO:0000256" key="10">
    <source>
        <dbReference type="PROSITE-ProRule" id="PRU01360"/>
    </source>
</evidence>
<evidence type="ECO:0000256" key="7">
    <source>
        <dbReference type="ARBA" id="ARBA00023136"/>
    </source>
</evidence>
<dbReference type="EMBL" id="CP136521">
    <property type="protein sequence ID" value="WOD44269.1"/>
    <property type="molecule type" value="Genomic_DNA"/>
</dbReference>
<evidence type="ECO:0000313" key="15">
    <source>
        <dbReference type="EMBL" id="WOD44269.1"/>
    </source>
</evidence>
<reference evidence="16" key="1">
    <citation type="submission" date="2024-06" db="EMBL/GenBank/DDBJ databases">
        <title>Hwangdonia haimaensis gen. nov., sp. nov., a member of the family Flavobacteriaceae isolated from the haima cold seep.</title>
        <authorList>
            <person name="Li J."/>
        </authorList>
    </citation>
    <scope>NUCLEOTIDE SEQUENCE [LARGE SCALE GENOMIC DNA]</scope>
    <source>
        <strain evidence="16">SCSIO 19198</strain>
    </source>
</reference>
<comment type="similarity">
    <text evidence="10 11">Belongs to the TonB-dependent receptor family.</text>
</comment>
<dbReference type="GO" id="GO:0009279">
    <property type="term" value="C:cell outer membrane"/>
    <property type="evidence" value="ECO:0007669"/>
    <property type="project" value="UniProtKB-SubCell"/>
</dbReference>
<dbReference type="SUPFAM" id="SSF56935">
    <property type="entry name" value="Porins"/>
    <property type="match status" value="1"/>
</dbReference>
<evidence type="ECO:0000256" key="9">
    <source>
        <dbReference type="ARBA" id="ARBA00023237"/>
    </source>
</evidence>
<evidence type="ECO:0000256" key="11">
    <source>
        <dbReference type="RuleBase" id="RU003357"/>
    </source>
</evidence>
<dbReference type="Gene3D" id="2.40.170.20">
    <property type="entry name" value="TonB-dependent receptor, beta-barrel domain"/>
    <property type="match status" value="1"/>
</dbReference>
<evidence type="ECO:0000256" key="4">
    <source>
        <dbReference type="ARBA" id="ARBA00022692"/>
    </source>
</evidence>
<evidence type="ECO:0000313" key="16">
    <source>
        <dbReference type="Proteomes" id="UP001302486"/>
    </source>
</evidence>
<evidence type="ECO:0000256" key="3">
    <source>
        <dbReference type="ARBA" id="ARBA00022452"/>
    </source>
</evidence>
<evidence type="ECO:0000256" key="12">
    <source>
        <dbReference type="SAM" id="SignalP"/>
    </source>
</evidence>
<dbReference type="GO" id="GO:0044718">
    <property type="term" value="P:siderophore transmembrane transport"/>
    <property type="evidence" value="ECO:0007669"/>
    <property type="project" value="TreeGrafter"/>
</dbReference>
<evidence type="ECO:0000256" key="8">
    <source>
        <dbReference type="ARBA" id="ARBA00023170"/>
    </source>
</evidence>
<dbReference type="GO" id="GO:0015344">
    <property type="term" value="F:siderophore uptake transmembrane transporter activity"/>
    <property type="evidence" value="ECO:0007669"/>
    <property type="project" value="TreeGrafter"/>
</dbReference>
<keyword evidence="3 10" id="KW-1134">Transmembrane beta strand</keyword>
<dbReference type="KEGG" id="hws:RNZ46_03175"/>
<proteinExistence type="inferred from homology"/>
<keyword evidence="2 10" id="KW-0813">Transport</keyword>
<keyword evidence="8 15" id="KW-0675">Receptor</keyword>
<keyword evidence="9 10" id="KW-0998">Cell outer membrane</keyword>
<keyword evidence="16" id="KW-1185">Reference proteome</keyword>
<dbReference type="Proteomes" id="UP001302486">
    <property type="component" value="Chromosome"/>
</dbReference>
<evidence type="ECO:0000256" key="2">
    <source>
        <dbReference type="ARBA" id="ARBA00022448"/>
    </source>
</evidence>
<feature type="signal peptide" evidence="12">
    <location>
        <begin position="1"/>
        <end position="20"/>
    </location>
</feature>
<dbReference type="PROSITE" id="PS52016">
    <property type="entry name" value="TONB_DEPENDENT_REC_3"/>
    <property type="match status" value="1"/>
</dbReference>
<keyword evidence="5 12" id="KW-0732">Signal</keyword>
<keyword evidence="6 11" id="KW-0798">TonB box</keyword>
<dbReference type="PANTHER" id="PTHR30069">
    <property type="entry name" value="TONB-DEPENDENT OUTER MEMBRANE RECEPTOR"/>
    <property type="match status" value="1"/>
</dbReference>
<dbReference type="Pfam" id="PF00593">
    <property type="entry name" value="TonB_dep_Rec_b-barrel"/>
    <property type="match status" value="1"/>
</dbReference>
<dbReference type="Gene3D" id="2.170.130.10">
    <property type="entry name" value="TonB-dependent receptor, plug domain"/>
    <property type="match status" value="1"/>
</dbReference>
<evidence type="ECO:0000259" key="13">
    <source>
        <dbReference type="Pfam" id="PF00593"/>
    </source>
</evidence>
<evidence type="ECO:0000256" key="6">
    <source>
        <dbReference type="ARBA" id="ARBA00023077"/>
    </source>
</evidence>
<dbReference type="InterPro" id="IPR036942">
    <property type="entry name" value="Beta-barrel_TonB_sf"/>
</dbReference>
<evidence type="ECO:0000256" key="1">
    <source>
        <dbReference type="ARBA" id="ARBA00004571"/>
    </source>
</evidence>
<dbReference type="InterPro" id="IPR037066">
    <property type="entry name" value="Plug_dom_sf"/>
</dbReference>
<dbReference type="PANTHER" id="PTHR30069:SF29">
    <property type="entry name" value="HEMOGLOBIN AND HEMOGLOBIN-HAPTOGLOBIN-BINDING PROTEIN 1-RELATED"/>
    <property type="match status" value="1"/>
</dbReference>
<evidence type="ECO:0000256" key="5">
    <source>
        <dbReference type="ARBA" id="ARBA00022729"/>
    </source>
</evidence>
<feature type="chain" id="PRO_5041647298" evidence="12">
    <location>
        <begin position="21"/>
        <end position="622"/>
    </location>
</feature>
<keyword evidence="7 10" id="KW-0472">Membrane</keyword>
<dbReference type="InterPro" id="IPR039426">
    <property type="entry name" value="TonB-dep_rcpt-like"/>
</dbReference>
<keyword evidence="4 10" id="KW-0812">Transmembrane</keyword>
<dbReference type="InterPro" id="IPR000531">
    <property type="entry name" value="Beta-barrel_TonB"/>
</dbReference>